<sequence length="185" mass="20254">VAIKLIFSIFILVFLHSCGQDNHIRTYQLAKTKAPDSAPRVEAPDNKSTGFSWKKPESWIPSSGSSMRLASFDVPYSDGIGDLSVIQLGGTGGGFEANVNRWRRQLNLEPQSLSEIEKEMIENKGGMGLYNVIEIINEELGSAFLCAILPAGNQTLFVKLSANPKGVREIETDFISFCSSLIISI</sequence>
<evidence type="ECO:0000313" key="1">
    <source>
        <dbReference type="EMBL" id="SVA71001.1"/>
    </source>
</evidence>
<protein>
    <recommendedName>
        <fullName evidence="2">PsbP C-terminal domain-containing protein</fullName>
    </recommendedName>
</protein>
<reference evidence="1" key="1">
    <citation type="submission" date="2018-05" db="EMBL/GenBank/DDBJ databases">
        <authorList>
            <person name="Lanie J.A."/>
            <person name="Ng W.-L."/>
            <person name="Kazmierczak K.M."/>
            <person name="Andrzejewski T.M."/>
            <person name="Davidsen T.M."/>
            <person name="Wayne K.J."/>
            <person name="Tettelin H."/>
            <person name="Glass J.I."/>
            <person name="Rusch D."/>
            <person name="Podicherti R."/>
            <person name="Tsui H.-C.T."/>
            <person name="Winkler M.E."/>
        </authorList>
    </citation>
    <scope>NUCLEOTIDE SEQUENCE</scope>
</reference>
<evidence type="ECO:0008006" key="2">
    <source>
        <dbReference type="Google" id="ProtNLM"/>
    </source>
</evidence>
<feature type="non-terminal residue" evidence="1">
    <location>
        <position position="1"/>
    </location>
</feature>
<dbReference type="AlphaFoldDB" id="A0A381Y2V7"/>
<dbReference type="EMBL" id="UINC01017204">
    <property type="protein sequence ID" value="SVA71001.1"/>
    <property type="molecule type" value="Genomic_DNA"/>
</dbReference>
<accession>A0A381Y2V7</accession>
<organism evidence="1">
    <name type="scientific">marine metagenome</name>
    <dbReference type="NCBI Taxonomy" id="408172"/>
    <lineage>
        <taxon>unclassified sequences</taxon>
        <taxon>metagenomes</taxon>
        <taxon>ecological metagenomes</taxon>
    </lineage>
</organism>
<gene>
    <name evidence="1" type="ORF">METZ01_LOCUS123855</name>
</gene>
<name>A0A381Y2V7_9ZZZZ</name>
<proteinExistence type="predicted"/>